<comment type="caution">
    <text evidence="3">The sequence shown here is derived from an EMBL/GenBank/DDBJ whole genome shotgun (WGS) entry which is preliminary data.</text>
</comment>
<evidence type="ECO:0000259" key="1">
    <source>
        <dbReference type="Pfam" id="PF02470"/>
    </source>
</evidence>
<evidence type="ECO:0000313" key="4">
    <source>
        <dbReference type="Proteomes" id="UP001428817"/>
    </source>
</evidence>
<keyword evidence="4" id="KW-1185">Reference proteome</keyword>
<dbReference type="Pfam" id="PF11887">
    <property type="entry name" value="Mce4_CUP1"/>
    <property type="match status" value="1"/>
</dbReference>
<evidence type="ECO:0000259" key="2">
    <source>
        <dbReference type="Pfam" id="PF11887"/>
    </source>
</evidence>
<dbReference type="InterPro" id="IPR024516">
    <property type="entry name" value="Mce_C"/>
</dbReference>
<dbReference type="InterPro" id="IPR003399">
    <property type="entry name" value="Mce/MlaD"/>
</dbReference>
<name>A0ABP9QE74_9PSEU</name>
<dbReference type="PANTHER" id="PTHR33371">
    <property type="entry name" value="INTERMEMBRANE PHOSPHOLIPID TRANSPORT SYSTEM BINDING PROTEIN MLAD-RELATED"/>
    <property type="match status" value="1"/>
</dbReference>
<dbReference type="InterPro" id="IPR052336">
    <property type="entry name" value="MlaD_Phospholipid_Transporter"/>
</dbReference>
<dbReference type="EMBL" id="BAABJP010000020">
    <property type="protein sequence ID" value="GAA5160379.1"/>
    <property type="molecule type" value="Genomic_DNA"/>
</dbReference>
<feature type="domain" description="Mce/MlaD" evidence="1">
    <location>
        <begin position="37"/>
        <end position="113"/>
    </location>
</feature>
<dbReference type="Proteomes" id="UP001428817">
    <property type="component" value="Unassembled WGS sequence"/>
</dbReference>
<feature type="domain" description="Mammalian cell entry C-terminal" evidence="2">
    <location>
        <begin position="121"/>
        <end position="303"/>
    </location>
</feature>
<sequence length="347" mass="36546">MVRGLIALAVVVVVIGLLFAQYRGAFRPVFEAVAVVDDIGDGIAPGADVKLRGARIGNVSGVRALPTGDGLVEVAQHEVDLELRSQYADGIPAGVTARVVPSNVFGAPAIELLDPSDTGGPRLAVGARIPGDRSLETVQLQTVITQLNKVLKAIHPAELNVALTNISQSLQGRGQRFGSIVDRAAPYLSTLNAHTPEFVTDLRLLGTDLDTLADSAPDLLDTVDNAVVTARTAVDKRDRLADVLTGGERTAKSVDEFLDHNSGHIIRVTDNLSGILRTLAIAPDEIPEALRRLGEGARPLAVGFDPNGGKLVIKFSLTPWDPYTAADCPRYPGVLGGPAMSGRNCGR</sequence>
<dbReference type="NCBIfam" id="TIGR00996">
    <property type="entry name" value="Mtu_fam_mce"/>
    <property type="match status" value="1"/>
</dbReference>
<organism evidence="3 4">
    <name type="scientific">Pseudonocardia eucalypti</name>
    <dbReference type="NCBI Taxonomy" id="648755"/>
    <lineage>
        <taxon>Bacteria</taxon>
        <taxon>Bacillati</taxon>
        <taxon>Actinomycetota</taxon>
        <taxon>Actinomycetes</taxon>
        <taxon>Pseudonocardiales</taxon>
        <taxon>Pseudonocardiaceae</taxon>
        <taxon>Pseudonocardia</taxon>
    </lineage>
</organism>
<accession>A0ABP9QE74</accession>
<gene>
    <name evidence="3" type="ORF">GCM10023321_42930</name>
</gene>
<evidence type="ECO:0000313" key="3">
    <source>
        <dbReference type="EMBL" id="GAA5160379.1"/>
    </source>
</evidence>
<protein>
    <recommendedName>
        <fullName evidence="5">MCE family protein</fullName>
    </recommendedName>
</protein>
<evidence type="ECO:0008006" key="5">
    <source>
        <dbReference type="Google" id="ProtNLM"/>
    </source>
</evidence>
<dbReference type="Pfam" id="PF02470">
    <property type="entry name" value="MlaD"/>
    <property type="match status" value="1"/>
</dbReference>
<reference evidence="4" key="1">
    <citation type="journal article" date="2019" name="Int. J. Syst. Evol. Microbiol.">
        <title>The Global Catalogue of Microorganisms (GCM) 10K type strain sequencing project: providing services to taxonomists for standard genome sequencing and annotation.</title>
        <authorList>
            <consortium name="The Broad Institute Genomics Platform"/>
            <consortium name="The Broad Institute Genome Sequencing Center for Infectious Disease"/>
            <person name="Wu L."/>
            <person name="Ma J."/>
        </authorList>
    </citation>
    <scope>NUCLEOTIDE SEQUENCE [LARGE SCALE GENOMIC DNA]</scope>
    <source>
        <strain evidence="4">JCM 18303</strain>
    </source>
</reference>
<dbReference type="PANTHER" id="PTHR33371:SF19">
    <property type="entry name" value="MCE-FAMILY PROTEIN MCE4A"/>
    <property type="match status" value="1"/>
</dbReference>
<proteinExistence type="predicted"/>
<dbReference type="InterPro" id="IPR005693">
    <property type="entry name" value="Mce"/>
</dbReference>